<keyword evidence="9" id="KW-0406">Ion transport</keyword>
<evidence type="ECO:0000256" key="10">
    <source>
        <dbReference type="ARBA" id="ARBA00023112"/>
    </source>
</evidence>
<dbReference type="EMBL" id="QRCM01000001">
    <property type="protein sequence ID" value="TXG89417.1"/>
    <property type="molecule type" value="Genomic_DNA"/>
</dbReference>
<dbReference type="Gene3D" id="3.40.50.300">
    <property type="entry name" value="P-loop containing nucleotide triphosphate hydrolases"/>
    <property type="match status" value="1"/>
</dbReference>
<comment type="similarity">
    <text evidence="2">Belongs to the ABC transporter superfamily.</text>
</comment>
<comment type="subunit">
    <text evidence="12">The complex is composed of two ATP-binding proteins (NikD and NikE), two transmembrane proteins (NikB and NikC) and a solute-binding protein (NikA).</text>
</comment>
<evidence type="ECO:0000256" key="14">
    <source>
        <dbReference type="ARBA" id="ARBA00044143"/>
    </source>
</evidence>
<sequence>MTSLNLEGLSVRIATHAGDVPAVSDVSLTVAGGSVHALVGESGCGKSVLAHACLGLLPASARVDGRVHVTDRTGCVVDLRDDAAAARARGGVVALVPQSAATHLTPVRTVGSQIAETAEVHGSGHAVAGLLARVGLPPNVAELYPHELSGGMSARVAVACALAGDPDVLVADEPTASLDPAAAQAMTELLVDCASGGAAVLVVTHDLARVHAWADAISVMYAGRIVETGPAAAVLGDPWHDYTRALLAALPANGLRPMPGSPPDLTALAQHGMTDECVYHLRDPATTQSGGPTALRWTGMRAVRTRVLA</sequence>
<dbReference type="CDD" id="cd03257">
    <property type="entry name" value="ABC_NikE_OppD_transporters"/>
    <property type="match status" value="1"/>
</dbReference>
<dbReference type="GO" id="GO:0005886">
    <property type="term" value="C:plasma membrane"/>
    <property type="evidence" value="ECO:0007669"/>
    <property type="project" value="UniProtKB-SubCell"/>
</dbReference>
<evidence type="ECO:0000256" key="3">
    <source>
        <dbReference type="ARBA" id="ARBA00022448"/>
    </source>
</evidence>
<dbReference type="InterPro" id="IPR003593">
    <property type="entry name" value="AAA+_ATPase"/>
</dbReference>
<dbReference type="GO" id="GO:0016887">
    <property type="term" value="F:ATP hydrolysis activity"/>
    <property type="evidence" value="ECO:0007669"/>
    <property type="project" value="InterPro"/>
</dbReference>
<evidence type="ECO:0000256" key="4">
    <source>
        <dbReference type="ARBA" id="ARBA00022475"/>
    </source>
</evidence>
<evidence type="ECO:0000313" key="18">
    <source>
        <dbReference type="Proteomes" id="UP000471120"/>
    </source>
</evidence>
<dbReference type="GO" id="GO:0005524">
    <property type="term" value="F:ATP binding"/>
    <property type="evidence" value="ECO:0007669"/>
    <property type="project" value="UniProtKB-KW"/>
</dbReference>
<name>A0A6P2C9I6_9NOCA</name>
<dbReference type="Pfam" id="PF08352">
    <property type="entry name" value="oligo_HPY"/>
    <property type="match status" value="1"/>
</dbReference>
<dbReference type="InterPro" id="IPR003439">
    <property type="entry name" value="ABC_transporter-like_ATP-bd"/>
</dbReference>
<dbReference type="InterPro" id="IPR050388">
    <property type="entry name" value="ABC_Ni/Peptide_Import"/>
</dbReference>
<keyword evidence="3" id="KW-0813">Transport</keyword>
<dbReference type="InterPro" id="IPR027417">
    <property type="entry name" value="P-loop_NTPase"/>
</dbReference>
<dbReference type="EC" id="7.2.2.11" evidence="13"/>
<evidence type="ECO:0000256" key="15">
    <source>
        <dbReference type="ARBA" id="ARBA00048610"/>
    </source>
</evidence>
<keyword evidence="5" id="KW-0533">Nickel</keyword>
<evidence type="ECO:0000256" key="6">
    <source>
        <dbReference type="ARBA" id="ARBA00022741"/>
    </source>
</evidence>
<dbReference type="GO" id="GO:0015833">
    <property type="term" value="P:peptide transport"/>
    <property type="evidence" value="ECO:0007669"/>
    <property type="project" value="InterPro"/>
</dbReference>
<comment type="caution">
    <text evidence="17">The sequence shown here is derived from an EMBL/GenBank/DDBJ whole genome shotgun (WGS) entry which is preliminary data.</text>
</comment>
<evidence type="ECO:0000256" key="8">
    <source>
        <dbReference type="ARBA" id="ARBA00022967"/>
    </source>
</evidence>
<dbReference type="RefSeq" id="WP_010839754.1">
    <property type="nucleotide sequence ID" value="NZ_QRCM01000001.1"/>
</dbReference>
<evidence type="ECO:0000256" key="9">
    <source>
        <dbReference type="ARBA" id="ARBA00023065"/>
    </source>
</evidence>
<evidence type="ECO:0000256" key="5">
    <source>
        <dbReference type="ARBA" id="ARBA00022596"/>
    </source>
</evidence>
<comment type="subcellular location">
    <subcellularLocation>
        <location evidence="1">Cell membrane</location>
        <topology evidence="1">Peripheral membrane protein</topology>
    </subcellularLocation>
</comment>
<evidence type="ECO:0000256" key="1">
    <source>
        <dbReference type="ARBA" id="ARBA00004202"/>
    </source>
</evidence>
<evidence type="ECO:0000256" key="13">
    <source>
        <dbReference type="ARBA" id="ARBA00039098"/>
    </source>
</evidence>
<dbReference type="Pfam" id="PF00005">
    <property type="entry name" value="ABC_tran"/>
    <property type="match status" value="1"/>
</dbReference>
<dbReference type="AlphaFoldDB" id="A0A6P2C9I6"/>
<keyword evidence="11" id="KW-0472">Membrane</keyword>
<dbReference type="PROSITE" id="PS50893">
    <property type="entry name" value="ABC_TRANSPORTER_2"/>
    <property type="match status" value="1"/>
</dbReference>
<comment type="catalytic activity">
    <reaction evidence="15">
        <text>Ni(2+)(out) + ATP + H2O = Ni(2+)(in) + ADP + phosphate + H(+)</text>
        <dbReference type="Rhea" id="RHEA:15557"/>
        <dbReference type="ChEBI" id="CHEBI:15377"/>
        <dbReference type="ChEBI" id="CHEBI:15378"/>
        <dbReference type="ChEBI" id="CHEBI:30616"/>
        <dbReference type="ChEBI" id="CHEBI:43474"/>
        <dbReference type="ChEBI" id="CHEBI:49786"/>
        <dbReference type="ChEBI" id="CHEBI:456216"/>
        <dbReference type="EC" id="7.2.2.11"/>
    </reaction>
    <physiologicalReaction direction="left-to-right" evidence="15">
        <dbReference type="Rhea" id="RHEA:15558"/>
    </physiologicalReaction>
</comment>
<organism evidence="17 18">
    <name type="scientific">Rhodococcus rhodnii</name>
    <dbReference type="NCBI Taxonomy" id="38312"/>
    <lineage>
        <taxon>Bacteria</taxon>
        <taxon>Bacillati</taxon>
        <taxon>Actinomycetota</taxon>
        <taxon>Actinomycetes</taxon>
        <taxon>Mycobacteriales</taxon>
        <taxon>Nocardiaceae</taxon>
        <taxon>Rhodococcus</taxon>
    </lineage>
</organism>
<proteinExistence type="inferred from homology"/>
<dbReference type="InterPro" id="IPR017871">
    <property type="entry name" value="ABC_transporter-like_CS"/>
</dbReference>
<keyword evidence="4" id="KW-1003">Cell membrane</keyword>
<accession>A0A6P2C9I6</accession>
<dbReference type="PANTHER" id="PTHR43297">
    <property type="entry name" value="OLIGOPEPTIDE TRANSPORT ATP-BINDING PROTEIN APPD"/>
    <property type="match status" value="1"/>
</dbReference>
<feature type="domain" description="ABC transporter" evidence="16">
    <location>
        <begin position="4"/>
        <end position="247"/>
    </location>
</feature>
<evidence type="ECO:0000259" key="16">
    <source>
        <dbReference type="PROSITE" id="PS50893"/>
    </source>
</evidence>
<protein>
    <recommendedName>
        <fullName evidence="14">Nickel import system ATP-binding protein NikD</fullName>
        <ecNumber evidence="13">7.2.2.11</ecNumber>
    </recommendedName>
</protein>
<evidence type="ECO:0000256" key="12">
    <source>
        <dbReference type="ARBA" id="ARBA00038669"/>
    </source>
</evidence>
<dbReference type="PANTHER" id="PTHR43297:SF13">
    <property type="entry name" value="NICKEL ABC TRANSPORTER, ATP-BINDING PROTEIN"/>
    <property type="match status" value="1"/>
</dbReference>
<reference evidence="17 18" key="1">
    <citation type="submission" date="2018-07" db="EMBL/GenBank/DDBJ databases">
        <title>Genome sequence of Rhodococcus rhodnii ATCC 35071 from Rhodnius prolixus.</title>
        <authorList>
            <person name="Patel V."/>
            <person name="Vogel K.J."/>
        </authorList>
    </citation>
    <scope>NUCLEOTIDE SEQUENCE [LARGE SCALE GENOMIC DNA]</scope>
    <source>
        <strain evidence="17 18">ATCC 35071</strain>
    </source>
</reference>
<keyword evidence="10" id="KW-0921">Nickel transport</keyword>
<keyword evidence="6" id="KW-0547">Nucleotide-binding</keyword>
<dbReference type="SUPFAM" id="SSF52540">
    <property type="entry name" value="P-loop containing nucleoside triphosphate hydrolases"/>
    <property type="match status" value="1"/>
</dbReference>
<evidence type="ECO:0000256" key="11">
    <source>
        <dbReference type="ARBA" id="ARBA00023136"/>
    </source>
</evidence>
<evidence type="ECO:0000256" key="2">
    <source>
        <dbReference type="ARBA" id="ARBA00005417"/>
    </source>
</evidence>
<evidence type="ECO:0000256" key="7">
    <source>
        <dbReference type="ARBA" id="ARBA00022840"/>
    </source>
</evidence>
<dbReference type="PROSITE" id="PS00211">
    <property type="entry name" value="ABC_TRANSPORTER_1"/>
    <property type="match status" value="1"/>
</dbReference>
<dbReference type="SMART" id="SM00382">
    <property type="entry name" value="AAA"/>
    <property type="match status" value="1"/>
</dbReference>
<dbReference type="Proteomes" id="UP000471120">
    <property type="component" value="Unassembled WGS sequence"/>
</dbReference>
<dbReference type="InterPro" id="IPR013563">
    <property type="entry name" value="Oligopep_ABC_C"/>
</dbReference>
<keyword evidence="7 17" id="KW-0067">ATP-binding</keyword>
<gene>
    <name evidence="17" type="ORF">DW322_03150</name>
</gene>
<dbReference type="GO" id="GO:0015413">
    <property type="term" value="F:ABC-type nickel transporter activity"/>
    <property type="evidence" value="ECO:0007669"/>
    <property type="project" value="UniProtKB-EC"/>
</dbReference>
<evidence type="ECO:0000313" key="17">
    <source>
        <dbReference type="EMBL" id="TXG89417.1"/>
    </source>
</evidence>
<keyword evidence="8" id="KW-1278">Translocase</keyword>